<sequence>MPTVRIIGPGRAGGALALALAGAGWDVDEPVRRGDDLTHVAIGPDLLVIATPDGAIAEVAAAIQPTPGALVAHMAGSLGLDVLGSHAHRACIHPLVPIPDAHTGARRMRGAWFGVAASTDSARRQVDRTIADLGARAVTIDDEDRAAYHAAAAIASNHLVALLGQVERVAATAGVPLEAYLDLVRATVDNVALLGPVAALTGPIARGDEATVERHRAALPADELAAYDALADQARRLVAGRGTGAR</sequence>
<gene>
    <name evidence="2" type="ORF">GH723_16060</name>
</gene>
<dbReference type="InterPro" id="IPR008927">
    <property type="entry name" value="6-PGluconate_DH-like_C_sf"/>
</dbReference>
<dbReference type="SUPFAM" id="SSF48179">
    <property type="entry name" value="6-phosphogluconate dehydrogenase C-terminal domain-like"/>
    <property type="match status" value="1"/>
</dbReference>
<dbReference type="InterPro" id="IPR018931">
    <property type="entry name" value="DUF2520"/>
</dbReference>
<evidence type="ECO:0000313" key="3">
    <source>
        <dbReference type="Proteomes" id="UP000334019"/>
    </source>
</evidence>
<dbReference type="Gene3D" id="1.10.1040.20">
    <property type="entry name" value="ProC-like, C-terminal domain"/>
    <property type="match status" value="1"/>
</dbReference>
<evidence type="ECO:0000313" key="2">
    <source>
        <dbReference type="EMBL" id="QGG96495.1"/>
    </source>
</evidence>
<dbReference type="PANTHER" id="PTHR40459:SF1">
    <property type="entry name" value="CONSERVED HYPOTHETICAL ALANINE AND LEUCINE RICH PROTEIN"/>
    <property type="match status" value="1"/>
</dbReference>
<proteinExistence type="predicted"/>
<keyword evidence="3" id="KW-1185">Reference proteome</keyword>
<accession>A0A5Q2RTF2</accession>
<name>A0A5Q2RTF2_9ACTN</name>
<organism evidence="2 3">
    <name type="scientific">Actinomarinicola tropica</name>
    <dbReference type="NCBI Taxonomy" id="2789776"/>
    <lineage>
        <taxon>Bacteria</taxon>
        <taxon>Bacillati</taxon>
        <taxon>Actinomycetota</taxon>
        <taxon>Acidimicrobiia</taxon>
        <taxon>Acidimicrobiales</taxon>
        <taxon>Iamiaceae</taxon>
        <taxon>Actinomarinicola</taxon>
    </lineage>
</organism>
<dbReference type="AlphaFoldDB" id="A0A5Q2RTF2"/>
<evidence type="ECO:0000259" key="1">
    <source>
        <dbReference type="Pfam" id="PF10728"/>
    </source>
</evidence>
<feature type="domain" description="DUF2520" evidence="1">
    <location>
        <begin position="112"/>
        <end position="233"/>
    </location>
</feature>
<dbReference type="InterPro" id="IPR037108">
    <property type="entry name" value="TM1727-like_C_sf"/>
</dbReference>
<dbReference type="PANTHER" id="PTHR40459">
    <property type="entry name" value="CONSERVED HYPOTHETICAL ALANINE AND LEUCINE RICH PROTEIN"/>
    <property type="match status" value="1"/>
</dbReference>
<dbReference type="Pfam" id="PF10728">
    <property type="entry name" value="DUF2520"/>
    <property type="match status" value="1"/>
</dbReference>
<protein>
    <submittedName>
        <fullName evidence="2">DUF2520 domain-containing protein</fullName>
    </submittedName>
</protein>
<dbReference type="SUPFAM" id="SSF51735">
    <property type="entry name" value="NAD(P)-binding Rossmann-fold domains"/>
    <property type="match status" value="1"/>
</dbReference>
<dbReference type="Gene3D" id="3.40.50.720">
    <property type="entry name" value="NAD(P)-binding Rossmann-like Domain"/>
    <property type="match status" value="1"/>
</dbReference>
<dbReference type="KEGG" id="atq:GH723_16060"/>
<reference evidence="2 3" key="1">
    <citation type="submission" date="2019-11" db="EMBL/GenBank/DDBJ databases">
        <authorList>
            <person name="He Y."/>
        </authorList>
    </citation>
    <scope>NUCLEOTIDE SEQUENCE [LARGE SCALE GENOMIC DNA]</scope>
    <source>
        <strain evidence="2 3">SCSIO 58843</strain>
    </source>
</reference>
<dbReference type="InterPro" id="IPR036291">
    <property type="entry name" value="NAD(P)-bd_dom_sf"/>
</dbReference>
<dbReference type="Proteomes" id="UP000334019">
    <property type="component" value="Chromosome"/>
</dbReference>
<dbReference type="RefSeq" id="WP_153760599.1">
    <property type="nucleotide sequence ID" value="NZ_CP045851.1"/>
</dbReference>
<dbReference type="EMBL" id="CP045851">
    <property type="protein sequence ID" value="QGG96495.1"/>
    <property type="molecule type" value="Genomic_DNA"/>
</dbReference>